<comment type="caution">
    <text evidence="13">The sequence shown here is derived from an EMBL/GenBank/DDBJ whole genome shotgun (WGS) entry which is preliminary data.</text>
</comment>
<gene>
    <name evidence="13" type="primary">CBR1_2</name>
    <name evidence="13" type="ORF">BGZ99_005376</name>
</gene>
<dbReference type="InterPro" id="IPR017927">
    <property type="entry name" value="FAD-bd_FR_type"/>
</dbReference>
<protein>
    <submittedName>
        <fullName evidence="13">NADH-cytochrome b5 reductase</fullName>
    </submittedName>
</protein>
<dbReference type="SUPFAM" id="SSF63380">
    <property type="entry name" value="Riboflavin synthase domain-like"/>
    <property type="match status" value="1"/>
</dbReference>
<evidence type="ECO:0000259" key="12">
    <source>
        <dbReference type="PROSITE" id="PS51384"/>
    </source>
</evidence>
<evidence type="ECO:0000256" key="3">
    <source>
        <dbReference type="ARBA" id="ARBA00006105"/>
    </source>
</evidence>
<dbReference type="EMBL" id="JAAAIP010000347">
    <property type="protein sequence ID" value="KAG0318884.1"/>
    <property type="molecule type" value="Genomic_DNA"/>
</dbReference>
<comment type="similarity">
    <text evidence="3">Belongs to the flavoprotein pyridine nucleotide cytochrome reductase family.</text>
</comment>
<dbReference type="PRINTS" id="PR00406">
    <property type="entry name" value="CYTB5RDTASE"/>
</dbReference>
<dbReference type="InterPro" id="IPR017938">
    <property type="entry name" value="Riboflavin_synthase-like_b-brl"/>
</dbReference>
<evidence type="ECO:0000256" key="10">
    <source>
        <dbReference type="ARBA" id="ARBA00023136"/>
    </source>
</evidence>
<dbReference type="Proteomes" id="UP000738325">
    <property type="component" value="Unassembled WGS sequence"/>
</dbReference>
<dbReference type="Pfam" id="PF00970">
    <property type="entry name" value="FAD_binding_6"/>
    <property type="match status" value="1"/>
</dbReference>
<keyword evidence="6" id="KW-0496">Mitochondrion</keyword>
<dbReference type="CDD" id="cd06183">
    <property type="entry name" value="cyt_b5_reduct_like"/>
    <property type="match status" value="1"/>
</dbReference>
<evidence type="ECO:0000256" key="5">
    <source>
        <dbReference type="ARBA" id="ARBA00022692"/>
    </source>
</evidence>
<evidence type="ECO:0000256" key="6">
    <source>
        <dbReference type="ARBA" id="ARBA00022787"/>
    </source>
</evidence>
<dbReference type="PANTHER" id="PTHR19370:SF184">
    <property type="entry name" value="NADH-CYTOCHROME B5 REDUCTASE-LIKE"/>
    <property type="match status" value="1"/>
</dbReference>
<dbReference type="PANTHER" id="PTHR19370">
    <property type="entry name" value="NADH-CYTOCHROME B5 REDUCTASE"/>
    <property type="match status" value="1"/>
</dbReference>
<feature type="binding site" evidence="11">
    <location>
        <position position="120"/>
    </location>
    <ligand>
        <name>FAD</name>
        <dbReference type="ChEBI" id="CHEBI:57692"/>
    </ligand>
</feature>
<evidence type="ECO:0000256" key="1">
    <source>
        <dbReference type="ARBA" id="ARBA00001974"/>
    </source>
</evidence>
<dbReference type="Gene3D" id="3.40.50.80">
    <property type="entry name" value="Nucleotide-binding domain of ferredoxin-NADP reductase (FNR) module"/>
    <property type="match status" value="1"/>
</dbReference>
<keyword evidence="4 11" id="KW-0285">Flavoprotein</keyword>
<dbReference type="SUPFAM" id="SSF52343">
    <property type="entry name" value="Ferredoxin reductase-like, C-terminal NADP-linked domain"/>
    <property type="match status" value="1"/>
</dbReference>
<feature type="domain" description="FAD-binding FR-type" evidence="12">
    <location>
        <begin position="47"/>
        <end position="145"/>
    </location>
</feature>
<dbReference type="InterPro" id="IPR008333">
    <property type="entry name" value="Cbr1-like_FAD-bd_dom"/>
</dbReference>
<dbReference type="FunFam" id="3.40.50.80:FF:000019">
    <property type="entry name" value="NADH-cytochrome b5 reductase"/>
    <property type="match status" value="1"/>
</dbReference>
<keyword evidence="5" id="KW-0812">Transmembrane</keyword>
<comment type="cofactor">
    <cofactor evidence="1 11">
        <name>FAD</name>
        <dbReference type="ChEBI" id="CHEBI:57692"/>
    </cofactor>
</comment>
<keyword evidence="7 11" id="KW-0274">FAD</keyword>
<dbReference type="AlphaFoldDB" id="A0A9P6USI0"/>
<feature type="binding site" evidence="11">
    <location>
        <position position="121"/>
    </location>
    <ligand>
        <name>FAD</name>
        <dbReference type="ChEBI" id="CHEBI:57692"/>
    </ligand>
</feature>
<evidence type="ECO:0000256" key="2">
    <source>
        <dbReference type="ARBA" id="ARBA00004294"/>
    </source>
</evidence>
<accession>A0A9P6USI0</accession>
<keyword evidence="14" id="KW-1185">Reference proteome</keyword>
<comment type="subcellular location">
    <subcellularLocation>
        <location evidence="2">Mitochondrion outer membrane</location>
    </subcellularLocation>
</comment>
<evidence type="ECO:0000256" key="11">
    <source>
        <dbReference type="PIRSR" id="PIRSR601834-1"/>
    </source>
</evidence>
<evidence type="ECO:0000256" key="7">
    <source>
        <dbReference type="ARBA" id="ARBA00022827"/>
    </source>
</evidence>
<keyword evidence="6" id="KW-1000">Mitochondrion outer membrane</keyword>
<dbReference type="GO" id="GO:0016491">
    <property type="term" value="F:oxidoreductase activity"/>
    <property type="evidence" value="ECO:0007669"/>
    <property type="project" value="UniProtKB-KW"/>
</dbReference>
<dbReference type="InterPro" id="IPR001433">
    <property type="entry name" value="OxRdtase_FAD/NAD-bd"/>
</dbReference>
<evidence type="ECO:0000313" key="13">
    <source>
        <dbReference type="EMBL" id="KAG0318884.1"/>
    </source>
</evidence>
<evidence type="ECO:0000256" key="9">
    <source>
        <dbReference type="ARBA" id="ARBA00023002"/>
    </source>
</evidence>
<evidence type="ECO:0000256" key="4">
    <source>
        <dbReference type="ARBA" id="ARBA00022630"/>
    </source>
</evidence>
<dbReference type="InterPro" id="IPR001834">
    <property type="entry name" value="CBR-like"/>
</dbReference>
<keyword evidence="9" id="KW-0560">Oxidoreductase</keyword>
<dbReference type="OrthoDB" id="432685at2759"/>
<evidence type="ECO:0000313" key="14">
    <source>
        <dbReference type="Proteomes" id="UP000738325"/>
    </source>
</evidence>
<organism evidence="13 14">
    <name type="scientific">Dissophora globulifera</name>
    <dbReference type="NCBI Taxonomy" id="979702"/>
    <lineage>
        <taxon>Eukaryota</taxon>
        <taxon>Fungi</taxon>
        <taxon>Fungi incertae sedis</taxon>
        <taxon>Mucoromycota</taxon>
        <taxon>Mortierellomycotina</taxon>
        <taxon>Mortierellomycetes</taxon>
        <taxon>Mortierellales</taxon>
        <taxon>Mortierellaceae</taxon>
        <taxon>Dissophora</taxon>
    </lineage>
</organism>
<feature type="binding site" evidence="11">
    <location>
        <position position="101"/>
    </location>
    <ligand>
        <name>FAD</name>
        <dbReference type="ChEBI" id="CHEBI:57692"/>
    </ligand>
</feature>
<dbReference type="GO" id="GO:0005741">
    <property type="term" value="C:mitochondrial outer membrane"/>
    <property type="evidence" value="ECO:0007669"/>
    <property type="project" value="UniProtKB-SubCell"/>
</dbReference>
<evidence type="ECO:0000256" key="8">
    <source>
        <dbReference type="ARBA" id="ARBA00022989"/>
    </source>
</evidence>
<name>A0A9P6USI0_9FUNG</name>
<dbReference type="InterPro" id="IPR039261">
    <property type="entry name" value="FNR_nucleotide-bd"/>
</dbReference>
<keyword evidence="8" id="KW-1133">Transmembrane helix</keyword>
<dbReference type="Pfam" id="PF00175">
    <property type="entry name" value="NAD_binding_1"/>
    <property type="match status" value="1"/>
</dbReference>
<dbReference type="PROSITE" id="PS51384">
    <property type="entry name" value="FAD_FR"/>
    <property type="match status" value="1"/>
</dbReference>
<feature type="binding site" evidence="11">
    <location>
        <position position="162"/>
    </location>
    <ligand>
        <name>FAD</name>
        <dbReference type="ChEBI" id="CHEBI:57692"/>
    </ligand>
</feature>
<dbReference type="Gene3D" id="2.40.30.10">
    <property type="entry name" value="Translation factors"/>
    <property type="match status" value="1"/>
</dbReference>
<proteinExistence type="inferred from homology"/>
<feature type="binding site" evidence="11">
    <location>
        <position position="99"/>
    </location>
    <ligand>
        <name>FAD</name>
        <dbReference type="ChEBI" id="CHEBI:57692"/>
    </ligand>
</feature>
<keyword evidence="10" id="KW-0472">Membrane</keyword>
<reference evidence="13" key="1">
    <citation type="journal article" date="2020" name="Fungal Divers.">
        <title>Resolving the Mortierellaceae phylogeny through synthesis of multi-gene phylogenetics and phylogenomics.</title>
        <authorList>
            <person name="Vandepol N."/>
            <person name="Liber J."/>
            <person name="Desiro A."/>
            <person name="Na H."/>
            <person name="Kennedy M."/>
            <person name="Barry K."/>
            <person name="Grigoriev I.V."/>
            <person name="Miller A.N."/>
            <person name="O'Donnell K."/>
            <person name="Stajich J.E."/>
            <person name="Bonito G."/>
        </authorList>
    </citation>
    <scope>NUCLEOTIDE SEQUENCE</scope>
    <source>
        <strain evidence="13">REB-010B</strain>
    </source>
</reference>
<sequence>MAAASGLVLAGAYVVDPSTMPLVIAGVAAAWALKRFAVQATPPMDPKEYRKFKLVDKVVVSPNTAMYKFALPNKTDILNLPIGQHISVMANINGKDISRSYTPTSSSDDHGNFSYPQGNISKMFAELEIGDTINARGPKGQFTYTPNMCRAIGMIAGGTGLTPMLQIIRAIVKNPQDKTEVSFIFANVTEHDILLKAELDLLSKKHPQFKVHYVLNTPPEGWTGGVGFVNADMIKQHMPAPAADIKVLLCGPPPMIAAMSKLTQDHGYDKVNAVSKLPDQVFKF</sequence>